<dbReference type="SUPFAM" id="SSF48264">
    <property type="entry name" value="Cytochrome P450"/>
    <property type="match status" value="1"/>
</dbReference>
<name>A0A9P9J4L5_9HYPO</name>
<comment type="cofactor">
    <cofactor evidence="1 12">
        <name>heme</name>
        <dbReference type="ChEBI" id="CHEBI:30413"/>
    </cofactor>
</comment>
<reference evidence="13" key="1">
    <citation type="journal article" date="2021" name="Nat. Commun.">
        <title>Genetic determinants of endophytism in the Arabidopsis root mycobiome.</title>
        <authorList>
            <person name="Mesny F."/>
            <person name="Miyauchi S."/>
            <person name="Thiergart T."/>
            <person name="Pickel B."/>
            <person name="Atanasova L."/>
            <person name="Karlsson M."/>
            <person name="Huettel B."/>
            <person name="Barry K.W."/>
            <person name="Haridas S."/>
            <person name="Chen C."/>
            <person name="Bauer D."/>
            <person name="Andreopoulos W."/>
            <person name="Pangilinan J."/>
            <person name="LaButti K."/>
            <person name="Riley R."/>
            <person name="Lipzen A."/>
            <person name="Clum A."/>
            <person name="Drula E."/>
            <person name="Henrissat B."/>
            <person name="Kohler A."/>
            <person name="Grigoriev I.V."/>
            <person name="Martin F.M."/>
            <person name="Hacquard S."/>
        </authorList>
    </citation>
    <scope>NUCLEOTIDE SEQUENCE</scope>
    <source>
        <strain evidence="13">MPI-CAGE-AT-0021</strain>
    </source>
</reference>
<dbReference type="Pfam" id="PF00067">
    <property type="entry name" value="p450"/>
    <property type="match status" value="1"/>
</dbReference>
<dbReference type="InterPro" id="IPR001128">
    <property type="entry name" value="Cyt_P450"/>
</dbReference>
<dbReference type="Proteomes" id="UP000717696">
    <property type="component" value="Unassembled WGS sequence"/>
</dbReference>
<dbReference type="InterPro" id="IPR036396">
    <property type="entry name" value="Cyt_P450_sf"/>
</dbReference>
<dbReference type="EMBL" id="JAGMUU010000008">
    <property type="protein sequence ID" value="KAH7146911.1"/>
    <property type="molecule type" value="Genomic_DNA"/>
</dbReference>
<gene>
    <name evidence="13" type="ORF">B0J13DRAFT_584357</name>
</gene>
<keyword evidence="5" id="KW-0812">Transmembrane</keyword>
<dbReference type="GO" id="GO:0020037">
    <property type="term" value="F:heme binding"/>
    <property type="evidence" value="ECO:0007669"/>
    <property type="project" value="InterPro"/>
</dbReference>
<comment type="caution">
    <text evidence="13">The sequence shown here is derived from an EMBL/GenBank/DDBJ whole genome shotgun (WGS) entry which is preliminary data.</text>
</comment>
<protein>
    <submittedName>
        <fullName evidence="13">N-alkane-inducible cytochrome P450</fullName>
    </submittedName>
</protein>
<evidence type="ECO:0000256" key="12">
    <source>
        <dbReference type="PIRSR" id="PIRSR602401-1"/>
    </source>
</evidence>
<comment type="subcellular location">
    <subcellularLocation>
        <location evidence="2">Membrane</location>
        <topology evidence="2">Single-pass membrane protein</topology>
    </subcellularLocation>
</comment>
<evidence type="ECO:0000256" key="9">
    <source>
        <dbReference type="ARBA" id="ARBA00023004"/>
    </source>
</evidence>
<evidence type="ECO:0000256" key="10">
    <source>
        <dbReference type="ARBA" id="ARBA00023033"/>
    </source>
</evidence>
<keyword evidence="6 12" id="KW-0479">Metal-binding</keyword>
<dbReference type="PRINTS" id="PR00463">
    <property type="entry name" value="EP450I"/>
</dbReference>
<dbReference type="Gene3D" id="1.10.630.10">
    <property type="entry name" value="Cytochrome P450"/>
    <property type="match status" value="2"/>
</dbReference>
<keyword evidence="7" id="KW-1133">Transmembrane helix</keyword>
<dbReference type="InterPro" id="IPR002401">
    <property type="entry name" value="Cyt_P450_E_grp-I"/>
</dbReference>
<evidence type="ECO:0000256" key="5">
    <source>
        <dbReference type="ARBA" id="ARBA00022692"/>
    </source>
</evidence>
<evidence type="ECO:0000256" key="6">
    <source>
        <dbReference type="ARBA" id="ARBA00022723"/>
    </source>
</evidence>
<keyword evidence="10" id="KW-0503">Monooxygenase</keyword>
<evidence type="ECO:0000256" key="1">
    <source>
        <dbReference type="ARBA" id="ARBA00001971"/>
    </source>
</evidence>
<keyword evidence="8" id="KW-0560">Oxidoreductase</keyword>
<evidence type="ECO:0000313" key="13">
    <source>
        <dbReference type="EMBL" id="KAH7146911.1"/>
    </source>
</evidence>
<dbReference type="OrthoDB" id="1470350at2759"/>
<dbReference type="InterPro" id="IPR047146">
    <property type="entry name" value="Cyt_P450_E_CYP52_fungi"/>
</dbReference>
<dbReference type="PANTHER" id="PTHR24287">
    <property type="entry name" value="P450, PUTATIVE (EUROFUNG)-RELATED"/>
    <property type="match status" value="1"/>
</dbReference>
<keyword evidence="4 12" id="KW-0349">Heme</keyword>
<feature type="binding site" description="axial binding residue" evidence="12">
    <location>
        <position position="316"/>
    </location>
    <ligand>
        <name>heme</name>
        <dbReference type="ChEBI" id="CHEBI:30413"/>
    </ligand>
    <ligandPart>
        <name>Fe</name>
        <dbReference type="ChEBI" id="CHEBI:18248"/>
    </ligandPart>
</feature>
<dbReference type="AlphaFoldDB" id="A0A9P9J4L5"/>
<comment type="similarity">
    <text evidence="3">Belongs to the cytochrome P450 family.</text>
</comment>
<evidence type="ECO:0000256" key="7">
    <source>
        <dbReference type="ARBA" id="ARBA00022989"/>
    </source>
</evidence>
<dbReference type="GO" id="GO:0016705">
    <property type="term" value="F:oxidoreductase activity, acting on paired donors, with incorporation or reduction of molecular oxygen"/>
    <property type="evidence" value="ECO:0007669"/>
    <property type="project" value="InterPro"/>
</dbReference>
<evidence type="ECO:0000256" key="8">
    <source>
        <dbReference type="ARBA" id="ARBA00023002"/>
    </source>
</evidence>
<evidence type="ECO:0000256" key="3">
    <source>
        <dbReference type="ARBA" id="ARBA00010617"/>
    </source>
</evidence>
<sequence>MKKCESLEIICSWHSQYGNTFRTSLGRTVVITIEPKNVQAVLALKFQDFDLGYRNNAFSPLLRQGFFLQVADVGVYKRHVSNLIASIPQNGTTVDLQELFFQMTMDSATEFLFRESINSLRASNEQPSFAKDLNTSQNGLTIRNGVFSKATLEIRRFVDRFAQKALEYRDAHVDDKHTTTAPEQRYVFLYELSKQTADKTLRKEVLEVENERPSFEELKSMTYLTWVLNETLRLYPAVPVNIRTANKDAYLPVGGGPDGKDPIFVPKGQDVMYSVYSMHRLPAVSGPDATEYRLERWASLKPGWTYIPFNGGPRICTSQQFALIEASYTILRLIQRFKSIESQDAQPFKEALTLTLASEIGTKVSLTLP</sequence>
<evidence type="ECO:0000256" key="2">
    <source>
        <dbReference type="ARBA" id="ARBA00004167"/>
    </source>
</evidence>
<evidence type="ECO:0000256" key="11">
    <source>
        <dbReference type="ARBA" id="ARBA00023136"/>
    </source>
</evidence>
<proteinExistence type="inferred from homology"/>
<accession>A0A9P9J4L5</accession>
<keyword evidence="9 12" id="KW-0408">Iron</keyword>
<keyword evidence="11" id="KW-0472">Membrane</keyword>
<evidence type="ECO:0000313" key="14">
    <source>
        <dbReference type="Proteomes" id="UP000717696"/>
    </source>
</evidence>
<dbReference type="PANTHER" id="PTHR24287:SF1">
    <property type="entry name" value="P450, PUTATIVE (EUROFUNG)-RELATED"/>
    <property type="match status" value="1"/>
</dbReference>
<evidence type="ECO:0000256" key="4">
    <source>
        <dbReference type="ARBA" id="ARBA00022617"/>
    </source>
</evidence>
<dbReference type="GO" id="GO:0005506">
    <property type="term" value="F:iron ion binding"/>
    <property type="evidence" value="ECO:0007669"/>
    <property type="project" value="InterPro"/>
</dbReference>
<dbReference type="GO" id="GO:0004497">
    <property type="term" value="F:monooxygenase activity"/>
    <property type="evidence" value="ECO:0007669"/>
    <property type="project" value="UniProtKB-KW"/>
</dbReference>
<organism evidence="13 14">
    <name type="scientific">Dactylonectria estremocensis</name>
    <dbReference type="NCBI Taxonomy" id="1079267"/>
    <lineage>
        <taxon>Eukaryota</taxon>
        <taxon>Fungi</taxon>
        <taxon>Dikarya</taxon>
        <taxon>Ascomycota</taxon>
        <taxon>Pezizomycotina</taxon>
        <taxon>Sordariomycetes</taxon>
        <taxon>Hypocreomycetidae</taxon>
        <taxon>Hypocreales</taxon>
        <taxon>Nectriaceae</taxon>
        <taxon>Dactylonectria</taxon>
    </lineage>
</organism>
<dbReference type="GO" id="GO:0016020">
    <property type="term" value="C:membrane"/>
    <property type="evidence" value="ECO:0007669"/>
    <property type="project" value="UniProtKB-SubCell"/>
</dbReference>
<keyword evidence="14" id="KW-1185">Reference proteome</keyword>